<comment type="similarity">
    <text evidence="1">Belongs to the peptidase S8 family.</text>
</comment>
<dbReference type="Proteomes" id="UP001172102">
    <property type="component" value="Unassembled WGS sequence"/>
</dbReference>
<feature type="domain" description="Peptidase S8/S53" evidence="3">
    <location>
        <begin position="249"/>
        <end position="479"/>
    </location>
</feature>
<keyword evidence="5" id="KW-1185">Reference proteome</keyword>
<name>A0AA40AHZ2_9PEZI</name>
<feature type="compositionally biased region" description="Basic and acidic residues" evidence="2">
    <location>
        <begin position="171"/>
        <end position="185"/>
    </location>
</feature>
<dbReference type="Gene3D" id="3.40.50.200">
    <property type="entry name" value="Peptidase S8/S53 domain"/>
    <property type="match status" value="1"/>
</dbReference>
<organism evidence="4 5">
    <name type="scientific">Lasiosphaeris hirsuta</name>
    <dbReference type="NCBI Taxonomy" id="260670"/>
    <lineage>
        <taxon>Eukaryota</taxon>
        <taxon>Fungi</taxon>
        <taxon>Dikarya</taxon>
        <taxon>Ascomycota</taxon>
        <taxon>Pezizomycotina</taxon>
        <taxon>Sordariomycetes</taxon>
        <taxon>Sordariomycetidae</taxon>
        <taxon>Sordariales</taxon>
        <taxon>Lasiosphaeriaceae</taxon>
        <taxon>Lasiosphaeris</taxon>
    </lineage>
</organism>
<dbReference type="AlphaFoldDB" id="A0AA40AHZ2"/>
<evidence type="ECO:0000313" key="5">
    <source>
        <dbReference type="Proteomes" id="UP001172102"/>
    </source>
</evidence>
<feature type="compositionally biased region" description="Polar residues" evidence="2">
    <location>
        <begin position="196"/>
        <end position="208"/>
    </location>
</feature>
<dbReference type="CDD" id="cd00306">
    <property type="entry name" value="Peptidases_S8_S53"/>
    <property type="match status" value="1"/>
</dbReference>
<dbReference type="InterPro" id="IPR036852">
    <property type="entry name" value="Peptidase_S8/S53_dom_sf"/>
</dbReference>
<dbReference type="EMBL" id="JAUKUA010000004">
    <property type="protein sequence ID" value="KAK0716161.1"/>
    <property type="molecule type" value="Genomic_DNA"/>
</dbReference>
<evidence type="ECO:0000259" key="3">
    <source>
        <dbReference type="Pfam" id="PF00082"/>
    </source>
</evidence>
<sequence>MEEQYPLFTLARNTFLWLSDQVNKIPKEKTNTKLSSLGGWLRIFAKKSLEISDAGKRRIEHAPSLEDILLQLETALSSLPLPDSGAKHAAKHNTTSAFSTRRLPVTPILDNIALARREAENDGQEGKQRLSALEDLAPSALSEANIDFDAIFLAFGYCSKISYEDHLELKETPVPDPSSEHRGLDSELDQFEQAALSPTSRPRSPTQVTIDETPIPAVMEPDAWLKGMTMLSLTLQNKAKSVPNVIPWKIAILDTGYDESVPAFAPPGRSSRIKEWKDLVGGSSHPVDTDGHGTHLLALLLQLRCPADIYVARVAENSRILGEPAKSAIAEAIRIAAKEWKVDFVSLPFGFSYPVEAIRNAIADAVYSKGGAITFFAAANNKGFNSNEMFPASLGAPVISVRATNRYGAFELKYNPPLCSDEAVFGTLGVDVVSDWPGKGVARSMSGCSIATIIATAIAVMLLEYAVANPKDFTSEDLRLMRTRRGVFEMFKEIGIHAGDRRYYVAPFIFFKLSEDVQTARLVSALARHPERR</sequence>
<comment type="caution">
    <text evidence="4">The sequence shown here is derived from an EMBL/GenBank/DDBJ whole genome shotgun (WGS) entry which is preliminary data.</text>
</comment>
<protein>
    <submittedName>
        <fullName evidence="4">Peptidase S8/S53 domain-containing protein</fullName>
    </submittedName>
</protein>
<dbReference type="GO" id="GO:0004252">
    <property type="term" value="F:serine-type endopeptidase activity"/>
    <property type="evidence" value="ECO:0007669"/>
    <property type="project" value="UniProtKB-UniRule"/>
</dbReference>
<feature type="active site" description="Charge relay system" evidence="1">
    <location>
        <position position="449"/>
    </location>
</feature>
<accession>A0AA40AHZ2</accession>
<dbReference type="Pfam" id="PF00082">
    <property type="entry name" value="Peptidase_S8"/>
    <property type="match status" value="1"/>
</dbReference>
<dbReference type="PROSITE" id="PS51892">
    <property type="entry name" value="SUBTILASE"/>
    <property type="match status" value="1"/>
</dbReference>
<feature type="region of interest" description="Disordered" evidence="2">
    <location>
        <begin position="171"/>
        <end position="208"/>
    </location>
</feature>
<keyword evidence="1" id="KW-0378">Hydrolase</keyword>
<dbReference type="SUPFAM" id="SSF52743">
    <property type="entry name" value="Subtilisin-like"/>
    <property type="match status" value="1"/>
</dbReference>
<gene>
    <name evidence="4" type="ORF">B0H67DRAFT_645816</name>
</gene>
<feature type="active site" description="Charge relay system" evidence="1">
    <location>
        <position position="254"/>
    </location>
</feature>
<evidence type="ECO:0000256" key="2">
    <source>
        <dbReference type="SAM" id="MobiDB-lite"/>
    </source>
</evidence>
<feature type="active site" description="Charge relay system" evidence="1">
    <location>
        <position position="292"/>
    </location>
</feature>
<evidence type="ECO:0000256" key="1">
    <source>
        <dbReference type="PROSITE-ProRule" id="PRU01240"/>
    </source>
</evidence>
<proteinExistence type="inferred from homology"/>
<keyword evidence="1" id="KW-0645">Protease</keyword>
<dbReference type="GO" id="GO:0006508">
    <property type="term" value="P:proteolysis"/>
    <property type="evidence" value="ECO:0007669"/>
    <property type="project" value="UniProtKB-KW"/>
</dbReference>
<evidence type="ECO:0000313" key="4">
    <source>
        <dbReference type="EMBL" id="KAK0716161.1"/>
    </source>
</evidence>
<keyword evidence="1" id="KW-0720">Serine protease</keyword>
<reference evidence="4" key="1">
    <citation type="submission" date="2023-06" db="EMBL/GenBank/DDBJ databases">
        <title>Genome-scale phylogeny and comparative genomics of the fungal order Sordariales.</title>
        <authorList>
            <consortium name="Lawrence Berkeley National Laboratory"/>
            <person name="Hensen N."/>
            <person name="Bonometti L."/>
            <person name="Westerberg I."/>
            <person name="Brannstrom I.O."/>
            <person name="Guillou S."/>
            <person name="Cros-Aarteil S."/>
            <person name="Calhoun S."/>
            <person name="Haridas S."/>
            <person name="Kuo A."/>
            <person name="Mondo S."/>
            <person name="Pangilinan J."/>
            <person name="Riley R."/>
            <person name="Labutti K."/>
            <person name="Andreopoulos B."/>
            <person name="Lipzen A."/>
            <person name="Chen C."/>
            <person name="Yanf M."/>
            <person name="Daum C."/>
            <person name="Ng V."/>
            <person name="Clum A."/>
            <person name="Steindorff A."/>
            <person name="Ohm R."/>
            <person name="Martin F."/>
            <person name="Silar P."/>
            <person name="Natvig D."/>
            <person name="Lalanne C."/>
            <person name="Gautier V."/>
            <person name="Ament-Velasquez S.L."/>
            <person name="Kruys A."/>
            <person name="Hutchinson M.I."/>
            <person name="Powell A.J."/>
            <person name="Barry K."/>
            <person name="Miller A.N."/>
            <person name="Grigoriev I.V."/>
            <person name="Debuchy R."/>
            <person name="Gladieux P."/>
            <person name="Thoren M.H."/>
            <person name="Johannesson H."/>
        </authorList>
    </citation>
    <scope>NUCLEOTIDE SEQUENCE</scope>
    <source>
        <strain evidence="4">SMH4607-1</strain>
    </source>
</reference>
<dbReference type="InterPro" id="IPR000209">
    <property type="entry name" value="Peptidase_S8/S53_dom"/>
</dbReference>